<protein>
    <submittedName>
        <fullName evidence="3">PucR C-terminal helix-turn-helix domain-containing protein</fullName>
    </submittedName>
</protein>
<feature type="domain" description="PucR C-terminal helix-turn-helix" evidence="1">
    <location>
        <begin position="348"/>
        <end position="404"/>
    </location>
</feature>
<evidence type="ECO:0000259" key="2">
    <source>
        <dbReference type="Pfam" id="PF25906"/>
    </source>
</evidence>
<proteinExistence type="predicted"/>
<dbReference type="Gene3D" id="1.10.10.2840">
    <property type="entry name" value="PucR C-terminal helix-turn-helix domain"/>
    <property type="match status" value="1"/>
</dbReference>
<organism evidence="3 4">
    <name type="scientific">Actinomadura meyerae</name>
    <dbReference type="NCBI Taxonomy" id="240840"/>
    <lineage>
        <taxon>Bacteria</taxon>
        <taxon>Bacillati</taxon>
        <taxon>Actinomycetota</taxon>
        <taxon>Actinomycetes</taxon>
        <taxon>Streptosporangiales</taxon>
        <taxon>Thermomonosporaceae</taxon>
        <taxon>Actinomadura</taxon>
    </lineage>
</organism>
<evidence type="ECO:0000313" key="4">
    <source>
        <dbReference type="Proteomes" id="UP000198318"/>
    </source>
</evidence>
<dbReference type="Pfam" id="PF13556">
    <property type="entry name" value="HTH_30"/>
    <property type="match status" value="1"/>
</dbReference>
<reference evidence="3 4" key="1">
    <citation type="submission" date="2017-06" db="EMBL/GenBank/DDBJ databases">
        <authorList>
            <person name="Kim H.J."/>
            <person name="Triplett B.A."/>
        </authorList>
    </citation>
    <scope>NUCLEOTIDE SEQUENCE [LARGE SCALE GENOMIC DNA]</scope>
    <source>
        <strain evidence="3 4">DSM 44715</strain>
    </source>
</reference>
<dbReference type="InterPro" id="IPR051448">
    <property type="entry name" value="CdaR-like_regulators"/>
</dbReference>
<sequence>MPAYRRTVATADPVAMSRRRRPTAADFPLAAVPAEVADPMLPYLKAAAAEMVEEIQGLVPEYARPPDSRYGRRMRWAVEETVRQFVGAIGRPGMDWEKVTGIFEEIGAYEARKGRGLDGLQTAIRVSGQVACRRFIKDARRLGWSLDTLGQITESLFVFLERIAGAAGQGYARAQGELAGERERFRRRLRDLLVMDPPASAEAIEEVARSAGWPVPRTLAAVAVRPDGGAVPVLPPVFLTDWDTPEPYLVCPDPDGPGRDRMMAALKGTRAAAIGPAVAPARAAVSLRWARRGLALVERGVLPGKEPLRCVNHLPSLVAAQSEELVDLALDARLAPLMKLPPHRRDALSRTLLTYMECRDNAVAAAERLMVHEQTVRYRIRRLEETLGGVMLDPDRRIELLLLLHHLVRLAPGDRRLSPGGG</sequence>
<dbReference type="InterPro" id="IPR042070">
    <property type="entry name" value="PucR_C-HTH_sf"/>
</dbReference>
<dbReference type="Pfam" id="PF25906">
    <property type="entry name" value="PucR-like_N"/>
    <property type="match status" value="1"/>
</dbReference>
<gene>
    <name evidence="3" type="ORF">SAMN05443665_1005222</name>
</gene>
<dbReference type="Proteomes" id="UP000198318">
    <property type="component" value="Unassembled WGS sequence"/>
</dbReference>
<dbReference type="PANTHER" id="PTHR33744:SF1">
    <property type="entry name" value="DNA-BINDING TRANSCRIPTIONAL ACTIVATOR ADER"/>
    <property type="match status" value="1"/>
</dbReference>
<dbReference type="AlphaFoldDB" id="A0A239FAZ3"/>
<dbReference type="EMBL" id="FZOR01000005">
    <property type="protein sequence ID" value="SNS53254.1"/>
    <property type="molecule type" value="Genomic_DNA"/>
</dbReference>
<keyword evidence="4" id="KW-1185">Reference proteome</keyword>
<evidence type="ECO:0000313" key="3">
    <source>
        <dbReference type="EMBL" id="SNS53254.1"/>
    </source>
</evidence>
<feature type="domain" description="PucR-like N-terminal" evidence="2">
    <location>
        <begin position="30"/>
        <end position="194"/>
    </location>
</feature>
<dbReference type="InterPro" id="IPR058663">
    <property type="entry name" value="PucR-like_N"/>
</dbReference>
<dbReference type="PANTHER" id="PTHR33744">
    <property type="entry name" value="CARBOHYDRATE DIACID REGULATOR"/>
    <property type="match status" value="1"/>
</dbReference>
<dbReference type="InterPro" id="IPR025736">
    <property type="entry name" value="PucR_C-HTH_dom"/>
</dbReference>
<name>A0A239FAZ3_9ACTN</name>
<accession>A0A239FAZ3</accession>
<evidence type="ECO:0000259" key="1">
    <source>
        <dbReference type="Pfam" id="PF13556"/>
    </source>
</evidence>